<dbReference type="SUPFAM" id="SSF55486">
    <property type="entry name" value="Metalloproteases ('zincins'), catalytic domain"/>
    <property type="match status" value="1"/>
</dbReference>
<keyword evidence="4 6" id="KW-0325">Glycoprotein</keyword>
<accession>A0ABP1QDJ1</accession>
<dbReference type="Proteomes" id="UP001642540">
    <property type="component" value="Unassembled WGS sequence"/>
</dbReference>
<sequence>MRKLISFLALGTLCLLLVGVTSGKPPAGQYKKQACSTIPECETEAKTYLEQAYEVEASQFCNRAVIGEWNYNTNLTSEEAEEAAAEASIAYSNFQFRAWNDSIRHWDFEAFTDSTIKRQLKFLNVIGVAALNSTDLSRYNQILGEMSKTYGTAKICPFNNQNCNVTSEGLNLEPDVENIISTSRNSAELAYTWEAWRNASGKPIRELYNEFIDLSNKAAQANGLSETSDLWLLRYESEDFKSQVEDIWNGVKPLYQKLYGFARFQLRKWYPQDFVNEDDPIPNHILGNMWSQQWDNIYDIVQPFPNSPGFDITEELQKRFGSSGQAAATEIFKLANKFFTDLGLADMSVSFGDKAVIVRPEDREVVCHASAWDFCDAEDYRIKMCTNIAHDDFLTVHHELGHIQYFMQYSNQPITFREGGNPGFHEAIGDVISLSVATTKHMIKLGLMNNTESNDELTLNYLMKMALEKIAFLPFGYLIDAYRWQLFDGTIPRSNFTQGWLKIRNEVQGLIPPTVRTEQDFDPGSKYHVPGNTPYIRYFVSFILQFQVHKALCLKAGEYVPEDPNYPLHNCDIDGNPEAGAVMKELLQAGASANWQDILEIATGSRTMDASALKEYFAPLERFLDEQQALLNYSTTWRNDAWMEKYSAN</sequence>
<dbReference type="EC" id="3.4.-.-" evidence="6"/>
<feature type="disulfide bond" evidence="5">
    <location>
        <begin position="553"/>
        <end position="571"/>
    </location>
</feature>
<keyword evidence="6" id="KW-0378">Hydrolase</keyword>
<dbReference type="PANTHER" id="PTHR10514">
    <property type="entry name" value="ANGIOTENSIN-CONVERTING ENZYME"/>
    <property type="match status" value="1"/>
</dbReference>
<comment type="caution">
    <text evidence="5">Lacks conserved residue(s) required for the propagation of feature annotation.</text>
</comment>
<dbReference type="EMBL" id="CAXLJM020000028">
    <property type="protein sequence ID" value="CAL8097157.1"/>
    <property type="molecule type" value="Genomic_DNA"/>
</dbReference>
<keyword evidence="6" id="KW-0479">Metal-binding</keyword>
<evidence type="ECO:0000256" key="6">
    <source>
        <dbReference type="RuleBase" id="RU361144"/>
    </source>
</evidence>
<organism evidence="8 9">
    <name type="scientific">Orchesella dallaii</name>
    <dbReference type="NCBI Taxonomy" id="48710"/>
    <lineage>
        <taxon>Eukaryota</taxon>
        <taxon>Metazoa</taxon>
        <taxon>Ecdysozoa</taxon>
        <taxon>Arthropoda</taxon>
        <taxon>Hexapoda</taxon>
        <taxon>Collembola</taxon>
        <taxon>Entomobryomorpha</taxon>
        <taxon>Entomobryoidea</taxon>
        <taxon>Orchesellidae</taxon>
        <taxon>Orchesellinae</taxon>
        <taxon>Orchesella</taxon>
    </lineage>
</organism>
<keyword evidence="6" id="KW-0482">Metalloprotease</keyword>
<evidence type="ECO:0000256" key="1">
    <source>
        <dbReference type="ARBA" id="ARBA00008139"/>
    </source>
</evidence>
<feature type="signal peptide" evidence="7">
    <location>
        <begin position="1"/>
        <end position="23"/>
    </location>
</feature>
<dbReference type="InterPro" id="IPR001548">
    <property type="entry name" value="Peptidase_M2"/>
</dbReference>
<keyword evidence="6" id="KW-0121">Carboxypeptidase</keyword>
<keyword evidence="6" id="KW-0645">Protease</keyword>
<protein>
    <recommendedName>
        <fullName evidence="6">Angiotensin-converting enzyme</fullName>
        <ecNumber evidence="6">3.4.-.-</ecNumber>
    </recommendedName>
</protein>
<keyword evidence="3 5" id="KW-1015">Disulfide bond</keyword>
<comment type="cofactor">
    <cofactor evidence="6">
        <name>Zn(2+)</name>
        <dbReference type="ChEBI" id="CHEBI:29105"/>
    </cofactor>
    <text evidence="6">Binds 1 zinc ion per subunit.</text>
</comment>
<name>A0ABP1QDJ1_9HEXA</name>
<gene>
    <name evidence="8" type="ORF">ODALV1_LOCUS9566</name>
</gene>
<keyword evidence="9" id="KW-1185">Reference proteome</keyword>
<evidence type="ECO:0000256" key="3">
    <source>
        <dbReference type="ARBA" id="ARBA00023157"/>
    </source>
</evidence>
<evidence type="ECO:0000256" key="7">
    <source>
        <dbReference type="SAM" id="SignalP"/>
    </source>
</evidence>
<dbReference type="PROSITE" id="PS52011">
    <property type="entry name" value="PEPTIDASE_M2"/>
    <property type="match status" value="1"/>
</dbReference>
<keyword evidence="6" id="KW-0862">Zinc</keyword>
<evidence type="ECO:0000313" key="9">
    <source>
        <dbReference type="Proteomes" id="UP001642540"/>
    </source>
</evidence>
<evidence type="ECO:0000256" key="2">
    <source>
        <dbReference type="ARBA" id="ARBA00022729"/>
    </source>
</evidence>
<dbReference type="PANTHER" id="PTHR10514:SF27">
    <property type="entry name" value="ANGIOTENSIN-CONVERTING ENZYME"/>
    <property type="match status" value="1"/>
</dbReference>
<dbReference type="PRINTS" id="PR00791">
    <property type="entry name" value="PEPDIPTASEA"/>
</dbReference>
<dbReference type="Pfam" id="PF01401">
    <property type="entry name" value="Peptidase_M2"/>
    <property type="match status" value="1"/>
</dbReference>
<feature type="disulfide bond" evidence="5">
    <location>
        <begin position="367"/>
        <end position="385"/>
    </location>
</feature>
<proteinExistence type="inferred from homology"/>
<feature type="chain" id="PRO_5046146076" description="Angiotensin-converting enzyme" evidence="7">
    <location>
        <begin position="24"/>
        <end position="649"/>
    </location>
</feature>
<evidence type="ECO:0000256" key="5">
    <source>
        <dbReference type="PROSITE-ProRule" id="PRU01355"/>
    </source>
</evidence>
<comment type="caution">
    <text evidence="8">The sequence shown here is derived from an EMBL/GenBank/DDBJ whole genome shotgun (WGS) entry which is preliminary data.</text>
</comment>
<keyword evidence="2 7" id="KW-0732">Signal</keyword>
<dbReference type="CDD" id="cd06461">
    <property type="entry name" value="M2_ACE"/>
    <property type="match status" value="1"/>
</dbReference>
<evidence type="ECO:0000256" key="4">
    <source>
        <dbReference type="ARBA" id="ARBA00023180"/>
    </source>
</evidence>
<comment type="similarity">
    <text evidence="1 5 6">Belongs to the peptidase M2 family.</text>
</comment>
<reference evidence="8 9" key="1">
    <citation type="submission" date="2024-08" db="EMBL/GenBank/DDBJ databases">
        <authorList>
            <person name="Cucini C."/>
            <person name="Frati F."/>
        </authorList>
    </citation>
    <scope>NUCLEOTIDE SEQUENCE [LARGE SCALE GENOMIC DNA]</scope>
</reference>
<evidence type="ECO:0000313" key="8">
    <source>
        <dbReference type="EMBL" id="CAL8097157.1"/>
    </source>
</evidence>